<gene>
    <name evidence="1" type="ORF">E0H26_11550</name>
</gene>
<dbReference type="GO" id="GO:0003677">
    <property type="term" value="F:DNA binding"/>
    <property type="evidence" value="ECO:0007669"/>
    <property type="project" value="InterPro"/>
</dbReference>
<dbReference type="RefSeq" id="WP_131303595.1">
    <property type="nucleotide sequence ID" value="NZ_SJJR01000006.1"/>
</dbReference>
<evidence type="ECO:0000313" key="1">
    <source>
        <dbReference type="EMBL" id="TCB97548.1"/>
    </source>
</evidence>
<accession>A0A4R0GPW9</accession>
<name>A0A4R0GPW9_9ACTN</name>
<comment type="caution">
    <text evidence="1">The sequence shown here is derived from an EMBL/GenBank/DDBJ whole genome shotgun (WGS) entry which is preliminary data.</text>
</comment>
<dbReference type="EMBL" id="SJJR01000006">
    <property type="protein sequence ID" value="TCB97548.1"/>
    <property type="molecule type" value="Genomic_DNA"/>
</dbReference>
<dbReference type="OrthoDB" id="5122463at2"/>
<sequence length="97" mass="10696">MTAIDEGRELQGWIADDSTFGARLALIRQRMKWGNVKEAAEACGLPTESWRTWERDGVTPRKIVEIAATISERTGCDYGWLLAGRRLSTNANAATVG</sequence>
<dbReference type="SUPFAM" id="SSF47413">
    <property type="entry name" value="lambda repressor-like DNA-binding domains"/>
    <property type="match status" value="1"/>
</dbReference>
<evidence type="ECO:0000313" key="2">
    <source>
        <dbReference type="Proteomes" id="UP000292274"/>
    </source>
</evidence>
<keyword evidence="2" id="KW-1185">Reference proteome</keyword>
<dbReference type="AlphaFoldDB" id="A0A4R0GPW9"/>
<evidence type="ECO:0008006" key="3">
    <source>
        <dbReference type="Google" id="ProtNLM"/>
    </source>
</evidence>
<dbReference type="Gene3D" id="1.10.260.40">
    <property type="entry name" value="lambda repressor-like DNA-binding domains"/>
    <property type="match status" value="1"/>
</dbReference>
<organism evidence="1 2">
    <name type="scientific">Micromonospora zingiberis</name>
    <dbReference type="NCBI Taxonomy" id="2053011"/>
    <lineage>
        <taxon>Bacteria</taxon>
        <taxon>Bacillati</taxon>
        <taxon>Actinomycetota</taxon>
        <taxon>Actinomycetes</taxon>
        <taxon>Micromonosporales</taxon>
        <taxon>Micromonosporaceae</taxon>
        <taxon>Micromonospora</taxon>
    </lineage>
</organism>
<protein>
    <recommendedName>
        <fullName evidence="3">XRE family transcriptional regulator</fullName>
    </recommendedName>
</protein>
<dbReference type="Proteomes" id="UP000292274">
    <property type="component" value="Unassembled WGS sequence"/>
</dbReference>
<reference evidence="1 2" key="1">
    <citation type="submission" date="2019-02" db="EMBL/GenBank/DDBJ databases">
        <title>Jishengella sp. nov., isolated from a root of Zingiber montanum.</title>
        <authorList>
            <person name="Kuncharoen N."/>
            <person name="Kudo T."/>
            <person name="Masahiro Y."/>
            <person name="Ohkuma M."/>
            <person name="Tanasupawat S."/>
        </authorList>
    </citation>
    <scope>NUCLEOTIDE SEQUENCE [LARGE SCALE GENOMIC DNA]</scope>
    <source>
        <strain evidence="1 2">PLAI 1-1</strain>
    </source>
</reference>
<dbReference type="InterPro" id="IPR010982">
    <property type="entry name" value="Lambda_DNA-bd_dom_sf"/>
</dbReference>
<proteinExistence type="predicted"/>